<reference evidence="2 3" key="1">
    <citation type="journal article" date="2014" name="Genome Announc.">
        <title>Genome Sequence of a Promising Hydrogen-Producing Facultative Anaerobic Bacterium, Brevundimonas naejangsanensis Strain B1.</title>
        <authorList>
            <person name="Su H."/>
            <person name="Zhang T."/>
            <person name="Bao M."/>
            <person name="Jiang Y."/>
            <person name="Wang Y."/>
            <person name="Tan T."/>
        </authorList>
    </citation>
    <scope>NUCLEOTIDE SEQUENCE [LARGE SCALE GENOMIC DNA]</scope>
    <source>
        <strain evidence="2 3">B1</strain>
    </source>
</reference>
<dbReference type="Proteomes" id="UP000077603">
    <property type="component" value="Chromosome"/>
</dbReference>
<dbReference type="AlphaFoldDB" id="A0A172Y358"/>
<protein>
    <submittedName>
        <fullName evidence="2">Uncharacterized protein</fullName>
    </submittedName>
</protein>
<keyword evidence="3" id="KW-1185">Reference proteome</keyword>
<feature type="compositionally biased region" description="Basic residues" evidence="1">
    <location>
        <begin position="80"/>
        <end position="90"/>
    </location>
</feature>
<dbReference type="EMBL" id="CP015614">
    <property type="protein sequence ID" value="ANF53638.1"/>
    <property type="molecule type" value="Genomic_DNA"/>
</dbReference>
<evidence type="ECO:0000256" key="1">
    <source>
        <dbReference type="SAM" id="MobiDB-lite"/>
    </source>
</evidence>
<evidence type="ECO:0000313" key="2">
    <source>
        <dbReference type="EMBL" id="ANF53638.1"/>
    </source>
</evidence>
<name>A0A172Y358_9CAUL</name>
<sequence>MSDDAIPIVRDGDMHQMRLAWNLDWIMLHHGEIAYWMAAQYKAQPFSGEARVILDGGRSPGPGTGFFSAVAVRPLSPGACRHRHRPSHQGHGREGGADGSSSQ</sequence>
<dbReference type="KEGG" id="bne:DA69_02020"/>
<feature type="region of interest" description="Disordered" evidence="1">
    <location>
        <begin position="77"/>
        <end position="103"/>
    </location>
</feature>
<gene>
    <name evidence="2" type="ORF">DA69_02020</name>
</gene>
<evidence type="ECO:0000313" key="3">
    <source>
        <dbReference type="Proteomes" id="UP000077603"/>
    </source>
</evidence>
<accession>A0A172Y358</accession>
<organism evidence="2 3">
    <name type="scientific">Brevundimonas naejangsanensis</name>
    <dbReference type="NCBI Taxonomy" id="588932"/>
    <lineage>
        <taxon>Bacteria</taxon>
        <taxon>Pseudomonadati</taxon>
        <taxon>Pseudomonadota</taxon>
        <taxon>Alphaproteobacteria</taxon>
        <taxon>Caulobacterales</taxon>
        <taxon>Caulobacteraceae</taxon>
        <taxon>Brevundimonas</taxon>
    </lineage>
</organism>
<proteinExistence type="predicted"/>